<protein>
    <submittedName>
        <fullName evidence="2">Uncharacterized protein</fullName>
    </submittedName>
</protein>
<name>A0A915KH84_ROMCU</name>
<reference evidence="2" key="1">
    <citation type="submission" date="2022-11" db="UniProtKB">
        <authorList>
            <consortium name="WormBaseParasite"/>
        </authorList>
    </citation>
    <scope>IDENTIFICATION</scope>
</reference>
<sequence length="71" mass="8406">MMNKNTKVRAQHRFVEHANLKEEFGCQDQKRKFPCVIDGQHLKILLHCMPVLDIVISNLNLADQRDHIRRN</sequence>
<accession>A0A915KH84</accession>
<evidence type="ECO:0000313" key="2">
    <source>
        <dbReference type="WBParaSite" id="nRc.2.0.1.t37299-RA"/>
    </source>
</evidence>
<dbReference type="AlphaFoldDB" id="A0A915KH84"/>
<dbReference type="WBParaSite" id="nRc.2.0.1.t37299-RA">
    <property type="protein sequence ID" value="nRc.2.0.1.t37299-RA"/>
    <property type="gene ID" value="nRc.2.0.1.g37299"/>
</dbReference>
<dbReference type="Proteomes" id="UP000887565">
    <property type="component" value="Unplaced"/>
</dbReference>
<proteinExistence type="predicted"/>
<keyword evidence="1" id="KW-1185">Reference proteome</keyword>
<organism evidence="1 2">
    <name type="scientific">Romanomermis culicivorax</name>
    <name type="common">Nematode worm</name>
    <dbReference type="NCBI Taxonomy" id="13658"/>
    <lineage>
        <taxon>Eukaryota</taxon>
        <taxon>Metazoa</taxon>
        <taxon>Ecdysozoa</taxon>
        <taxon>Nematoda</taxon>
        <taxon>Enoplea</taxon>
        <taxon>Dorylaimia</taxon>
        <taxon>Mermithida</taxon>
        <taxon>Mermithoidea</taxon>
        <taxon>Mermithidae</taxon>
        <taxon>Romanomermis</taxon>
    </lineage>
</organism>
<evidence type="ECO:0000313" key="1">
    <source>
        <dbReference type="Proteomes" id="UP000887565"/>
    </source>
</evidence>